<protein>
    <submittedName>
        <fullName evidence="2">DUF4169 family protein</fullName>
    </submittedName>
</protein>
<evidence type="ECO:0000256" key="1">
    <source>
        <dbReference type="SAM" id="MobiDB-lite"/>
    </source>
</evidence>
<dbReference type="AlphaFoldDB" id="A0A6P1YJE8"/>
<accession>A0A6P1YJE8</accession>
<name>A0A6P1YJE8_9HYPH</name>
<dbReference type="KEGG" id="apra:G3A50_06630"/>
<dbReference type="RefSeq" id="WP_163074515.1">
    <property type="nucleotide sequence ID" value="NZ_CP048630.1"/>
</dbReference>
<reference evidence="2 3" key="1">
    <citation type="submission" date="2020-02" db="EMBL/GenBank/DDBJ databases">
        <authorList>
            <person name="Li G."/>
        </authorList>
    </citation>
    <scope>NUCLEOTIDE SEQUENCE [LARGE SCALE GENOMIC DNA]</scope>
    <source>
        <strain evidence="2 3">DSM 102029</strain>
    </source>
</reference>
<evidence type="ECO:0000313" key="3">
    <source>
        <dbReference type="Proteomes" id="UP000464751"/>
    </source>
</evidence>
<dbReference type="EMBL" id="CP048630">
    <property type="protein sequence ID" value="QIB33419.1"/>
    <property type="molecule type" value="Genomic_DNA"/>
</dbReference>
<gene>
    <name evidence="2" type="ORF">G3A50_06630</name>
</gene>
<feature type="region of interest" description="Disordered" evidence="1">
    <location>
        <begin position="34"/>
        <end position="62"/>
    </location>
</feature>
<feature type="compositionally biased region" description="Basic and acidic residues" evidence="1">
    <location>
        <begin position="43"/>
        <end position="62"/>
    </location>
</feature>
<keyword evidence="3" id="KW-1185">Reference proteome</keyword>
<dbReference type="Pfam" id="PF13770">
    <property type="entry name" value="DUF4169"/>
    <property type="match status" value="1"/>
</dbReference>
<proteinExistence type="predicted"/>
<dbReference type="Proteomes" id="UP000464751">
    <property type="component" value="Chromosome"/>
</dbReference>
<dbReference type="InterPro" id="IPR025227">
    <property type="entry name" value="DUF4169"/>
</dbReference>
<evidence type="ECO:0000313" key="2">
    <source>
        <dbReference type="EMBL" id="QIB33419.1"/>
    </source>
</evidence>
<organism evidence="2 3">
    <name type="scientific">Ancylobacter pratisalsi</name>
    <dbReference type="NCBI Taxonomy" id="1745854"/>
    <lineage>
        <taxon>Bacteria</taxon>
        <taxon>Pseudomonadati</taxon>
        <taxon>Pseudomonadota</taxon>
        <taxon>Alphaproteobacteria</taxon>
        <taxon>Hyphomicrobiales</taxon>
        <taxon>Xanthobacteraceae</taxon>
        <taxon>Ancylobacter</taxon>
    </lineage>
</organism>
<sequence>MADVFNLHRHRKQLLRQNAEQTAAARRLEFGRSKVQKQVDAVQEQRRQDLLDGHRRSREDEK</sequence>